<evidence type="ECO:0000256" key="2">
    <source>
        <dbReference type="ARBA" id="ARBA00022857"/>
    </source>
</evidence>
<dbReference type="Gene3D" id="3.40.50.720">
    <property type="entry name" value="NAD(P)-binding Rossmann-like Domain"/>
    <property type="match status" value="1"/>
</dbReference>
<evidence type="ECO:0000313" key="5">
    <source>
        <dbReference type="EMBL" id="PIK34148.1"/>
    </source>
</evidence>
<proteinExistence type="inferred from homology"/>
<dbReference type="PANTHER" id="PTHR44889:SF1">
    <property type="entry name" value="INACTIVE HYDROXYSTEROID DEHYDROGENASE-LIKE PROTEIN 1"/>
    <property type="match status" value="1"/>
</dbReference>
<name>A0A2G8JEH0_STIJA</name>
<dbReference type="AlphaFoldDB" id="A0A2G8JEH0"/>
<evidence type="ECO:0000256" key="1">
    <source>
        <dbReference type="ARBA" id="ARBA00004173"/>
    </source>
</evidence>
<dbReference type="EMBL" id="MRZV01002266">
    <property type="protein sequence ID" value="PIK34148.1"/>
    <property type="molecule type" value="Genomic_DNA"/>
</dbReference>
<dbReference type="Pfam" id="PF00106">
    <property type="entry name" value="adh_short"/>
    <property type="match status" value="1"/>
</dbReference>
<dbReference type="InterPro" id="IPR052149">
    <property type="entry name" value="17-beta-HSD3-like"/>
</dbReference>
<dbReference type="STRING" id="307972.A0A2G8JEH0"/>
<dbReference type="GO" id="GO:0005739">
    <property type="term" value="C:mitochondrion"/>
    <property type="evidence" value="ECO:0007669"/>
    <property type="project" value="UniProtKB-SubCell"/>
</dbReference>
<sequence>MVSAKRTLWNWPVTDLTLYSSAGQQKSWESSQRNCLIQETGLVAFPDWLSTVCWKRYNCLVSTEFLPLLRYISLIQETGLVAFPRLVVHSVLEICKLYLLPTFAESTHGVQTLIIKADFGLGQEIYPSIADKLAGKEVGILVNNVGAMDYPQLFQEVPMERLWQLININIGAATLMSHLVLPKMAERKRGAIINISASASIYPNPQLAVYAACK</sequence>
<organism evidence="5 6">
    <name type="scientific">Stichopus japonicus</name>
    <name type="common">Sea cucumber</name>
    <dbReference type="NCBI Taxonomy" id="307972"/>
    <lineage>
        <taxon>Eukaryota</taxon>
        <taxon>Metazoa</taxon>
        <taxon>Echinodermata</taxon>
        <taxon>Eleutherozoa</taxon>
        <taxon>Echinozoa</taxon>
        <taxon>Holothuroidea</taxon>
        <taxon>Aspidochirotacea</taxon>
        <taxon>Aspidochirotida</taxon>
        <taxon>Stichopodidae</taxon>
        <taxon>Apostichopus</taxon>
    </lineage>
</organism>
<dbReference type="Proteomes" id="UP000230750">
    <property type="component" value="Unassembled WGS sequence"/>
</dbReference>
<dbReference type="SUPFAM" id="SSF51735">
    <property type="entry name" value="NAD(P)-binding Rossmann-fold domains"/>
    <property type="match status" value="1"/>
</dbReference>
<feature type="non-terminal residue" evidence="5">
    <location>
        <position position="214"/>
    </location>
</feature>
<comment type="similarity">
    <text evidence="4">Belongs to the short-chain dehydrogenases/reductases (SDR) family. 17-beta-HSD 3 subfamily.</text>
</comment>
<keyword evidence="3" id="KW-0496">Mitochondrion</keyword>
<dbReference type="OrthoDB" id="5545019at2759"/>
<reference evidence="5 6" key="1">
    <citation type="journal article" date="2017" name="PLoS Biol.">
        <title>The sea cucumber genome provides insights into morphological evolution and visceral regeneration.</title>
        <authorList>
            <person name="Zhang X."/>
            <person name="Sun L."/>
            <person name="Yuan J."/>
            <person name="Sun Y."/>
            <person name="Gao Y."/>
            <person name="Zhang L."/>
            <person name="Li S."/>
            <person name="Dai H."/>
            <person name="Hamel J.F."/>
            <person name="Liu C."/>
            <person name="Yu Y."/>
            <person name="Liu S."/>
            <person name="Lin W."/>
            <person name="Guo K."/>
            <person name="Jin S."/>
            <person name="Xu P."/>
            <person name="Storey K.B."/>
            <person name="Huan P."/>
            <person name="Zhang T."/>
            <person name="Zhou Y."/>
            <person name="Zhang J."/>
            <person name="Lin C."/>
            <person name="Li X."/>
            <person name="Xing L."/>
            <person name="Huo D."/>
            <person name="Sun M."/>
            <person name="Wang L."/>
            <person name="Mercier A."/>
            <person name="Li F."/>
            <person name="Yang H."/>
            <person name="Xiang J."/>
        </authorList>
    </citation>
    <scope>NUCLEOTIDE SEQUENCE [LARGE SCALE GENOMIC DNA]</scope>
    <source>
        <strain evidence="5">Shaxun</strain>
        <tissue evidence="5">Muscle</tissue>
    </source>
</reference>
<dbReference type="PANTHER" id="PTHR44889">
    <property type="entry name" value="INACTIVE HYDROXYSTEROID DEHYDROGENASE-LIKE PROTEIN 1"/>
    <property type="match status" value="1"/>
</dbReference>
<comment type="caution">
    <text evidence="5">The sequence shown here is derived from an EMBL/GenBank/DDBJ whole genome shotgun (WGS) entry which is preliminary data.</text>
</comment>
<evidence type="ECO:0000256" key="3">
    <source>
        <dbReference type="ARBA" id="ARBA00023128"/>
    </source>
</evidence>
<accession>A0A2G8JEH0</accession>
<keyword evidence="6" id="KW-1185">Reference proteome</keyword>
<keyword evidence="2" id="KW-0521">NADP</keyword>
<evidence type="ECO:0000256" key="4">
    <source>
        <dbReference type="ARBA" id="ARBA00038261"/>
    </source>
</evidence>
<protein>
    <submittedName>
        <fullName evidence="5">Putative inactive hydroxysteroid dehydrogenase-like protein 1</fullName>
    </submittedName>
</protein>
<dbReference type="InterPro" id="IPR002347">
    <property type="entry name" value="SDR_fam"/>
</dbReference>
<comment type="subcellular location">
    <subcellularLocation>
        <location evidence="1">Mitochondrion</location>
    </subcellularLocation>
</comment>
<evidence type="ECO:0000313" key="6">
    <source>
        <dbReference type="Proteomes" id="UP000230750"/>
    </source>
</evidence>
<gene>
    <name evidence="5" type="ORF">BSL78_29017</name>
</gene>
<dbReference type="InterPro" id="IPR036291">
    <property type="entry name" value="NAD(P)-bd_dom_sf"/>
</dbReference>